<evidence type="ECO:0000256" key="2">
    <source>
        <dbReference type="ARBA" id="ARBA00004742"/>
    </source>
</evidence>
<evidence type="ECO:0000256" key="1">
    <source>
        <dbReference type="ARBA" id="ARBA00001966"/>
    </source>
</evidence>
<evidence type="ECO:0000313" key="15">
    <source>
        <dbReference type="Proteomes" id="UP000198379"/>
    </source>
</evidence>
<dbReference type="InterPro" id="IPR051318">
    <property type="entry name" value="Fe-S_L-Ser"/>
</dbReference>
<dbReference type="Pfam" id="PF03313">
    <property type="entry name" value="SDH_alpha"/>
    <property type="match status" value="1"/>
</dbReference>
<keyword evidence="5 11" id="KW-0004">4Fe-4S</keyword>
<keyword evidence="9 11" id="KW-0456">Lyase</keyword>
<name>A0A238ZAF9_9FLAO</name>
<evidence type="ECO:0000256" key="4">
    <source>
        <dbReference type="ARBA" id="ARBA00022432"/>
    </source>
</evidence>
<evidence type="ECO:0000256" key="5">
    <source>
        <dbReference type="ARBA" id="ARBA00022485"/>
    </source>
</evidence>
<sequence>MKEKEIECISVFDMLKIGVGPSSSHTLGPWRAGRRFIKKLKEEQLFDSVDRLHIDLYGSLSLTGKGHATDVAVMMGLLGTDPQTCAIDAIPTTIENIKTTKEIAFNGEHVIPFDPSESIKFNREFLPFHPNGITFKAYIGTQIIEETFYSIGGGFVVQEERKRSELKTHQFQCFPRPVELATDLLAYCKNENKSISEIVFENELYLNTEEEINERLKQIWDVMLDSMYTGCHTEGTLPGGLNVRRRAYDSHQKLQKGISYTDKYEWIEAIRGTEVRFREILKWVSCFALAVNEVNASLGRVVTAPTNGSAGVIPAVMMYYMVIENHDANFEDIRKFLLVAGEIGSLFKKGATISAAMGGCQAEIGVSSAMAAGALTELMGGTPEQVLMAAEIAMEHHLGLTCDPIGGLVQIPCIERNAMGAIKAINACEMALDTDAANAKVPLDKVIETMWQTAQDMNTKYKETSEGGLAINVGMADC</sequence>
<comment type="pathway">
    <text evidence="2">Carbohydrate biosynthesis; gluconeogenesis.</text>
</comment>
<dbReference type="Gene3D" id="3.30.1330.90">
    <property type="entry name" value="D-3-phosphoglycerate dehydrogenase, domain 3"/>
    <property type="match status" value="1"/>
</dbReference>
<dbReference type="GO" id="GO:0051539">
    <property type="term" value="F:4 iron, 4 sulfur cluster binding"/>
    <property type="evidence" value="ECO:0007669"/>
    <property type="project" value="UniProtKB-UniRule"/>
</dbReference>
<proteinExistence type="inferred from homology"/>
<comment type="cofactor">
    <cofactor evidence="1 11">
        <name>[4Fe-4S] cluster</name>
        <dbReference type="ChEBI" id="CHEBI:49883"/>
    </cofactor>
</comment>
<keyword evidence="7 11" id="KW-0408">Iron</keyword>
<reference evidence="14 15" key="1">
    <citation type="submission" date="2017-06" db="EMBL/GenBank/DDBJ databases">
        <authorList>
            <person name="Kim H.J."/>
            <person name="Triplett B.A."/>
        </authorList>
    </citation>
    <scope>NUCLEOTIDE SEQUENCE [LARGE SCALE GENOMIC DNA]</scope>
    <source>
        <strain evidence="14 15">DSM 25597</strain>
    </source>
</reference>
<protein>
    <recommendedName>
        <fullName evidence="11">L-serine dehydratase</fullName>
        <ecNumber evidence="11">4.3.1.17</ecNumber>
    </recommendedName>
</protein>
<dbReference type="SUPFAM" id="SSF143548">
    <property type="entry name" value="Serine metabolism enzymes domain"/>
    <property type="match status" value="1"/>
</dbReference>
<keyword evidence="4 11" id="KW-0312">Gluconeogenesis</keyword>
<dbReference type="InterPro" id="IPR004644">
    <property type="entry name" value="Fe-S_L-Ser_mono"/>
</dbReference>
<dbReference type="EC" id="4.3.1.17" evidence="11"/>
<dbReference type="GO" id="GO:0006094">
    <property type="term" value="P:gluconeogenesis"/>
    <property type="evidence" value="ECO:0007669"/>
    <property type="project" value="UniProtKB-KW"/>
</dbReference>
<dbReference type="Proteomes" id="UP000198379">
    <property type="component" value="Unassembled WGS sequence"/>
</dbReference>
<evidence type="ECO:0000256" key="8">
    <source>
        <dbReference type="ARBA" id="ARBA00023014"/>
    </source>
</evidence>
<keyword evidence="15" id="KW-1185">Reference proteome</keyword>
<dbReference type="InterPro" id="IPR029009">
    <property type="entry name" value="ASB_dom_sf"/>
</dbReference>
<dbReference type="EMBL" id="FZNY01000003">
    <property type="protein sequence ID" value="SNR80270.1"/>
    <property type="molecule type" value="Genomic_DNA"/>
</dbReference>
<dbReference type="InterPro" id="IPR005131">
    <property type="entry name" value="Ser_deHydtase_bsu"/>
</dbReference>
<dbReference type="Pfam" id="PF03315">
    <property type="entry name" value="SDH_beta"/>
    <property type="match status" value="1"/>
</dbReference>
<evidence type="ECO:0000256" key="7">
    <source>
        <dbReference type="ARBA" id="ARBA00023004"/>
    </source>
</evidence>
<evidence type="ECO:0000256" key="6">
    <source>
        <dbReference type="ARBA" id="ARBA00022723"/>
    </source>
</evidence>
<feature type="domain" description="Serine dehydratase-like alpha subunit" evidence="12">
    <location>
        <begin position="191"/>
        <end position="470"/>
    </location>
</feature>
<dbReference type="PANTHER" id="PTHR30182:SF1">
    <property type="entry name" value="L-SERINE DEHYDRATASE 1"/>
    <property type="match status" value="1"/>
</dbReference>
<evidence type="ECO:0000313" key="14">
    <source>
        <dbReference type="EMBL" id="SNR80270.1"/>
    </source>
</evidence>
<evidence type="ECO:0000256" key="3">
    <source>
        <dbReference type="ARBA" id="ARBA00008636"/>
    </source>
</evidence>
<dbReference type="OrthoDB" id="9805537at2"/>
<organism evidence="14 15">
    <name type="scientific">Dokdonia pacifica</name>
    <dbReference type="NCBI Taxonomy" id="1627892"/>
    <lineage>
        <taxon>Bacteria</taxon>
        <taxon>Pseudomonadati</taxon>
        <taxon>Bacteroidota</taxon>
        <taxon>Flavobacteriia</taxon>
        <taxon>Flavobacteriales</taxon>
        <taxon>Flavobacteriaceae</taxon>
        <taxon>Dokdonia</taxon>
    </lineage>
</organism>
<dbReference type="NCBIfam" id="TIGR00720">
    <property type="entry name" value="sda_mono"/>
    <property type="match status" value="1"/>
</dbReference>
<dbReference type="PANTHER" id="PTHR30182">
    <property type="entry name" value="L-SERINE DEHYDRATASE"/>
    <property type="match status" value="1"/>
</dbReference>
<keyword evidence="8 11" id="KW-0411">Iron-sulfur</keyword>
<dbReference type="InterPro" id="IPR005130">
    <property type="entry name" value="Ser_deHydtase-like_asu"/>
</dbReference>
<evidence type="ECO:0000259" key="12">
    <source>
        <dbReference type="Pfam" id="PF03313"/>
    </source>
</evidence>
<keyword evidence="6 11" id="KW-0479">Metal-binding</keyword>
<dbReference type="AlphaFoldDB" id="A0A238ZAF9"/>
<dbReference type="FunFam" id="3.30.1330.90:FF:000001">
    <property type="entry name" value="L-serine ammonia-lyase 1"/>
    <property type="match status" value="1"/>
</dbReference>
<evidence type="ECO:0000256" key="9">
    <source>
        <dbReference type="ARBA" id="ARBA00023239"/>
    </source>
</evidence>
<comment type="similarity">
    <text evidence="3 11">Belongs to the iron-sulfur dependent L-serine dehydratase family.</text>
</comment>
<dbReference type="RefSeq" id="WP_089371404.1">
    <property type="nucleotide sequence ID" value="NZ_BMEP01000001.1"/>
</dbReference>
<evidence type="ECO:0000259" key="13">
    <source>
        <dbReference type="Pfam" id="PF03315"/>
    </source>
</evidence>
<accession>A0A238ZAF9</accession>
<evidence type="ECO:0000256" key="10">
    <source>
        <dbReference type="ARBA" id="ARBA00049406"/>
    </source>
</evidence>
<comment type="catalytic activity">
    <reaction evidence="10 11">
        <text>L-serine = pyruvate + NH4(+)</text>
        <dbReference type="Rhea" id="RHEA:19169"/>
        <dbReference type="ChEBI" id="CHEBI:15361"/>
        <dbReference type="ChEBI" id="CHEBI:28938"/>
        <dbReference type="ChEBI" id="CHEBI:33384"/>
        <dbReference type="EC" id="4.3.1.17"/>
    </reaction>
</comment>
<gene>
    <name evidence="14" type="ORF">SAMN06265376_10368</name>
</gene>
<feature type="domain" description="Serine dehydratase beta chain" evidence="13">
    <location>
        <begin position="10"/>
        <end position="160"/>
    </location>
</feature>
<evidence type="ECO:0000256" key="11">
    <source>
        <dbReference type="RuleBase" id="RU366059"/>
    </source>
</evidence>
<dbReference type="GO" id="GO:0003941">
    <property type="term" value="F:L-serine ammonia-lyase activity"/>
    <property type="evidence" value="ECO:0007669"/>
    <property type="project" value="UniProtKB-UniRule"/>
</dbReference>
<dbReference type="GO" id="GO:0046872">
    <property type="term" value="F:metal ion binding"/>
    <property type="evidence" value="ECO:0007669"/>
    <property type="project" value="UniProtKB-KW"/>
</dbReference>